<keyword evidence="3" id="KW-1185">Reference proteome</keyword>
<evidence type="ECO:0000256" key="1">
    <source>
        <dbReference type="SAM" id="MobiDB-lite"/>
    </source>
</evidence>
<evidence type="ECO:0000313" key="2">
    <source>
        <dbReference type="EMBL" id="ESS71977.1"/>
    </source>
</evidence>
<evidence type="ECO:0000313" key="3">
    <source>
        <dbReference type="Proteomes" id="UP000017842"/>
    </source>
</evidence>
<dbReference type="eggNOG" id="ENOG5031N2P">
    <property type="taxonomic scope" value="Bacteria"/>
</dbReference>
<proteinExistence type="predicted"/>
<gene>
    <name evidence="2" type="ORF">MGMO_79c00060</name>
</gene>
<dbReference type="EMBL" id="AYLO01000076">
    <property type="protein sequence ID" value="ESS71977.1"/>
    <property type="molecule type" value="Genomic_DNA"/>
</dbReference>
<name>V5C0E6_9GAMM</name>
<protein>
    <submittedName>
        <fullName evidence="2">Uncharacterized protein</fullName>
    </submittedName>
</protein>
<comment type="caution">
    <text evidence="2">The sequence shown here is derived from an EMBL/GenBank/DDBJ whole genome shotgun (WGS) entry which is preliminary data.</text>
</comment>
<accession>V5C0E6</accession>
<sequence length="85" mass="9826">MKLILQIALGVFLGTMTAQLTIDRWHAHQEKTRTLETEKLRLKQDNIRKEQGERIRNLLLQGRQGSQQNAIKPPPDFIPDDAQKP</sequence>
<feature type="region of interest" description="Disordered" evidence="1">
    <location>
        <begin position="60"/>
        <end position="85"/>
    </location>
</feature>
<organism evidence="2 3">
    <name type="scientific">Methyloglobulus morosus KoM1</name>
    <dbReference type="NCBI Taxonomy" id="1116472"/>
    <lineage>
        <taxon>Bacteria</taxon>
        <taxon>Pseudomonadati</taxon>
        <taxon>Pseudomonadota</taxon>
        <taxon>Gammaproteobacteria</taxon>
        <taxon>Methylococcales</taxon>
        <taxon>Methylococcaceae</taxon>
        <taxon>Methyloglobulus</taxon>
    </lineage>
</organism>
<reference evidence="2 3" key="1">
    <citation type="journal article" date="2013" name="Genome Announc.">
        <title>Draft Genome Sequence of the Methanotrophic Gammaproteobacterium Methyloglobulus morosus DSM 22980 Strain KoM1.</title>
        <authorList>
            <person name="Poehlein A."/>
            <person name="Deutzmann J.S."/>
            <person name="Daniel R."/>
            <person name="Simeonova D.D."/>
        </authorList>
    </citation>
    <scope>NUCLEOTIDE SEQUENCE [LARGE SCALE GENOMIC DNA]</scope>
    <source>
        <strain evidence="2 3">KoM1</strain>
    </source>
</reference>
<dbReference type="Proteomes" id="UP000017842">
    <property type="component" value="Unassembled WGS sequence"/>
</dbReference>
<dbReference type="AlphaFoldDB" id="V5C0E6"/>